<keyword evidence="2" id="KW-0547">Nucleotide-binding</keyword>
<dbReference type="GO" id="GO:0005730">
    <property type="term" value="C:nucleolus"/>
    <property type="evidence" value="ECO:0007669"/>
    <property type="project" value="TreeGrafter"/>
</dbReference>
<evidence type="ECO:0000256" key="3">
    <source>
        <dbReference type="ARBA" id="ARBA00023134"/>
    </source>
</evidence>
<evidence type="ECO:0000256" key="5">
    <source>
        <dbReference type="SAM" id="MobiDB-lite"/>
    </source>
</evidence>
<feature type="compositionally biased region" description="Acidic residues" evidence="5">
    <location>
        <begin position="145"/>
        <end position="163"/>
    </location>
</feature>
<dbReference type="InterPro" id="IPR050755">
    <property type="entry name" value="TRAFAC_YlqF/YawG_RiboMat"/>
</dbReference>
<dbReference type="RefSeq" id="XP_069229980.1">
    <property type="nucleotide sequence ID" value="XM_069372802.1"/>
</dbReference>
<dbReference type="InterPro" id="IPR023179">
    <property type="entry name" value="GTP-bd_ortho_bundle_sf"/>
</dbReference>
<dbReference type="Proteomes" id="UP000803884">
    <property type="component" value="Unassembled WGS sequence"/>
</dbReference>
<keyword evidence="3" id="KW-0342">GTP-binding</keyword>
<keyword evidence="8" id="KW-1185">Reference proteome</keyword>
<evidence type="ECO:0000313" key="8">
    <source>
        <dbReference type="Proteomes" id="UP000803884"/>
    </source>
</evidence>
<reference evidence="7 8" key="1">
    <citation type="journal article" date="2020" name="Microbiol. Resour. Announc.">
        <title>Draft Genome Sequence of a Cladosporium Species Isolated from the Mesophotic Ascidian Didemnum maculosum.</title>
        <authorList>
            <person name="Gioti A."/>
            <person name="Siaperas R."/>
            <person name="Nikolaivits E."/>
            <person name="Le Goff G."/>
            <person name="Ouazzani J."/>
            <person name="Kotoulas G."/>
            <person name="Topakas E."/>
        </authorList>
    </citation>
    <scope>NUCLEOTIDE SEQUENCE [LARGE SCALE GENOMIC DNA]</scope>
    <source>
        <strain evidence="7 8">TM138-S3</strain>
    </source>
</reference>
<feature type="region of interest" description="Disordered" evidence="5">
    <location>
        <begin position="1"/>
        <end position="53"/>
    </location>
</feature>
<dbReference type="GeneID" id="96005640"/>
<feature type="compositionally biased region" description="Acidic residues" evidence="5">
    <location>
        <begin position="110"/>
        <end position="127"/>
    </location>
</feature>
<keyword evidence="4" id="KW-0539">Nucleus</keyword>
<evidence type="ECO:0000313" key="7">
    <source>
        <dbReference type="EMBL" id="KAL1586875.1"/>
    </source>
</evidence>
<feature type="compositionally biased region" description="Low complexity" evidence="5">
    <location>
        <begin position="132"/>
        <end position="141"/>
    </location>
</feature>
<sequence length="318" mass="35410">MKVGKPTSKRQSTRLRHNIKKKSAEKQRKDRKAAKNNPQWRSRLKKDPGVPNLFPYKAKVLAEIEESKRRKEEEQMQRRETAKARREGRAVVDEALPGPSGRAVAGAMEQEVEMDGDEDDMDMEDDGSNPMAALLASAQARAVEHDEDDDDDDEDDDEDDEEVPSGVAIPKKKAPNAQPEKKVLPKQALADPVKAVSALMERMQKTEDGVQRLIDYYQLPPVVTANSDLATRFLVDVARKRGRLGRGGVPNLHAASLVVLNDVNEDRIRLPTVQETKKVDPKGKSQVTIVQTMAEPFKIAGLWGDETNGTTDEMVVET</sequence>
<feature type="region of interest" description="Disordered" evidence="5">
    <location>
        <begin position="65"/>
        <end position="188"/>
    </location>
</feature>
<feature type="compositionally biased region" description="Basic residues" evidence="5">
    <location>
        <begin position="7"/>
        <end position="21"/>
    </location>
</feature>
<dbReference type="AlphaFoldDB" id="A0AB34KQ12"/>
<comment type="subcellular location">
    <subcellularLocation>
        <location evidence="1">Nucleus</location>
    </subcellularLocation>
</comment>
<dbReference type="PANTHER" id="PTHR11089">
    <property type="entry name" value="GTP-BINDING PROTEIN-RELATED"/>
    <property type="match status" value="1"/>
</dbReference>
<proteinExistence type="predicted"/>
<evidence type="ECO:0000259" key="6">
    <source>
        <dbReference type="Pfam" id="PF08701"/>
    </source>
</evidence>
<dbReference type="Pfam" id="PF08701">
    <property type="entry name" value="GN3L_Grn1"/>
    <property type="match status" value="1"/>
</dbReference>
<name>A0AB34KQ12_9PEZI</name>
<protein>
    <recommendedName>
        <fullName evidence="6">Guanine nucleotide-binding protein-like 3 N-terminal domain-containing protein</fullName>
    </recommendedName>
</protein>
<evidence type="ECO:0000256" key="2">
    <source>
        <dbReference type="ARBA" id="ARBA00022741"/>
    </source>
</evidence>
<comment type="caution">
    <text evidence="7">The sequence shown here is derived from an EMBL/GenBank/DDBJ whole genome shotgun (WGS) entry which is preliminary data.</text>
</comment>
<organism evidence="7 8">
    <name type="scientific">Cladosporium halotolerans</name>
    <dbReference type="NCBI Taxonomy" id="1052096"/>
    <lineage>
        <taxon>Eukaryota</taxon>
        <taxon>Fungi</taxon>
        <taxon>Dikarya</taxon>
        <taxon>Ascomycota</taxon>
        <taxon>Pezizomycotina</taxon>
        <taxon>Dothideomycetes</taxon>
        <taxon>Dothideomycetidae</taxon>
        <taxon>Cladosporiales</taxon>
        <taxon>Cladosporiaceae</taxon>
        <taxon>Cladosporium</taxon>
    </lineage>
</organism>
<dbReference type="InterPro" id="IPR014813">
    <property type="entry name" value="Gnl3_N_dom"/>
</dbReference>
<evidence type="ECO:0000256" key="4">
    <source>
        <dbReference type="ARBA" id="ARBA00023242"/>
    </source>
</evidence>
<accession>A0AB34KQ12</accession>
<feature type="compositionally biased region" description="Basic and acidic residues" evidence="5">
    <location>
        <begin position="65"/>
        <end position="92"/>
    </location>
</feature>
<feature type="domain" description="Guanine nucleotide-binding protein-like 3 N-terminal" evidence="6">
    <location>
        <begin position="13"/>
        <end position="88"/>
    </location>
</feature>
<dbReference type="GO" id="GO:0005525">
    <property type="term" value="F:GTP binding"/>
    <property type="evidence" value="ECO:0007669"/>
    <property type="project" value="UniProtKB-KW"/>
</dbReference>
<dbReference type="Gene3D" id="1.10.1580.10">
    <property type="match status" value="1"/>
</dbReference>
<dbReference type="PANTHER" id="PTHR11089:SF30">
    <property type="entry name" value="GUANINE NUCLEOTIDE-BINDING PROTEIN-LIKE 3 HOMOLOG"/>
    <property type="match status" value="1"/>
</dbReference>
<dbReference type="EMBL" id="JAAQHG020000012">
    <property type="protein sequence ID" value="KAL1586875.1"/>
    <property type="molecule type" value="Genomic_DNA"/>
</dbReference>
<gene>
    <name evidence="7" type="ORF">WHR41_04196</name>
</gene>
<evidence type="ECO:0000256" key="1">
    <source>
        <dbReference type="ARBA" id="ARBA00004123"/>
    </source>
</evidence>